<reference evidence="3" key="1">
    <citation type="submission" date="2023-03" db="EMBL/GenBank/DDBJ databases">
        <title>Massive genome expansion in bonnet fungi (Mycena s.s.) driven by repeated elements and novel gene families across ecological guilds.</title>
        <authorList>
            <consortium name="Lawrence Berkeley National Laboratory"/>
            <person name="Harder C.B."/>
            <person name="Miyauchi S."/>
            <person name="Viragh M."/>
            <person name="Kuo A."/>
            <person name="Thoen E."/>
            <person name="Andreopoulos B."/>
            <person name="Lu D."/>
            <person name="Skrede I."/>
            <person name="Drula E."/>
            <person name="Henrissat B."/>
            <person name="Morin E."/>
            <person name="Kohler A."/>
            <person name="Barry K."/>
            <person name="LaButti K."/>
            <person name="Morin E."/>
            <person name="Salamov A."/>
            <person name="Lipzen A."/>
            <person name="Mereny Z."/>
            <person name="Hegedus B."/>
            <person name="Baldrian P."/>
            <person name="Stursova M."/>
            <person name="Weitz H."/>
            <person name="Taylor A."/>
            <person name="Grigoriev I.V."/>
            <person name="Nagy L.G."/>
            <person name="Martin F."/>
            <person name="Kauserud H."/>
        </authorList>
    </citation>
    <scope>NUCLEOTIDE SEQUENCE</scope>
    <source>
        <strain evidence="3">CBHHK188m</strain>
    </source>
</reference>
<comment type="caution">
    <text evidence="3">The sequence shown here is derived from an EMBL/GenBank/DDBJ whole genome shotgun (WGS) entry which is preliminary data.</text>
</comment>
<feature type="chain" id="PRO_5042194305" evidence="2">
    <location>
        <begin position="27"/>
        <end position="158"/>
    </location>
</feature>
<keyword evidence="1" id="KW-0472">Membrane</keyword>
<evidence type="ECO:0000313" key="4">
    <source>
        <dbReference type="Proteomes" id="UP001215280"/>
    </source>
</evidence>
<keyword evidence="4" id="KW-1185">Reference proteome</keyword>
<evidence type="ECO:0000256" key="2">
    <source>
        <dbReference type="SAM" id="SignalP"/>
    </source>
</evidence>
<protein>
    <submittedName>
        <fullName evidence="3">Uncharacterized protein</fullName>
    </submittedName>
</protein>
<feature type="transmembrane region" description="Helical" evidence="1">
    <location>
        <begin position="127"/>
        <end position="144"/>
    </location>
</feature>
<gene>
    <name evidence="3" type="ORF">DFH07DRAFT_840015</name>
</gene>
<keyword evidence="1" id="KW-1133">Transmembrane helix</keyword>
<evidence type="ECO:0000313" key="3">
    <source>
        <dbReference type="EMBL" id="KAJ7739660.1"/>
    </source>
</evidence>
<name>A0AAD7IE08_9AGAR</name>
<dbReference type="Proteomes" id="UP001215280">
    <property type="component" value="Unassembled WGS sequence"/>
</dbReference>
<organism evidence="3 4">
    <name type="scientific">Mycena maculata</name>
    <dbReference type="NCBI Taxonomy" id="230809"/>
    <lineage>
        <taxon>Eukaryota</taxon>
        <taxon>Fungi</taxon>
        <taxon>Dikarya</taxon>
        <taxon>Basidiomycota</taxon>
        <taxon>Agaricomycotina</taxon>
        <taxon>Agaricomycetes</taxon>
        <taxon>Agaricomycetidae</taxon>
        <taxon>Agaricales</taxon>
        <taxon>Marasmiineae</taxon>
        <taxon>Mycenaceae</taxon>
        <taxon>Mycena</taxon>
    </lineage>
</organism>
<dbReference type="AlphaFoldDB" id="A0AAD7IE08"/>
<accession>A0AAD7IE08</accession>
<dbReference type="EMBL" id="JARJLG010000131">
    <property type="protein sequence ID" value="KAJ7739660.1"/>
    <property type="molecule type" value="Genomic_DNA"/>
</dbReference>
<feature type="signal peptide" evidence="2">
    <location>
        <begin position="1"/>
        <end position="26"/>
    </location>
</feature>
<keyword evidence="1" id="KW-0812">Transmembrane</keyword>
<evidence type="ECO:0000256" key="1">
    <source>
        <dbReference type="SAM" id="Phobius"/>
    </source>
</evidence>
<feature type="transmembrane region" description="Helical" evidence="1">
    <location>
        <begin position="41"/>
        <end position="68"/>
    </location>
</feature>
<sequence>MPTLLHRYNAPLAFVLLPFLHPIVCGGYDAERGLVDPTAAAVLWVGTTVVLMCSRIATLAFVTNMIIIRNHPPGPNSVGAANGLVGVAVPQSLLHQVCRSACLLIPAHRMPSSVFALSVDNDLLWEYPIWVVVMLSVCLVGCYFSQKMAGIDEKTLRS</sequence>
<keyword evidence="2" id="KW-0732">Signal</keyword>
<proteinExistence type="predicted"/>